<sequence length="343" mass="37357">MPAAAQNDVNRLELCASVPITATSGAPEWVNIIPLADNEGRIHARDGREFILDDAAAFVRASNAAISKTGPQPVDKDHEMQSWWKPGGPALGWAEKYELRPDGVYAKTEWLPDGEQLVTSRKYRYTSSVVRCELVNIERDKYGFMESYELQMKELAGFTITNIPALEVSAMFSSQTKRTPMDITALLALVGLPPNATKEEFFAAAQAKLTAEGSSSVELAEAKTKLAEAEAKLAKAEATITKLTSDAAAAEQEALLSKALEDGKIFPSQVEYYRSQIQKPGGLADFKKFAETAPVLVSGKTKGKKVETTSNAAHGLTERQLQICRDMGIKPEDYAANIKPQES</sequence>
<dbReference type="AlphaFoldDB" id="A0A9X3EQZ9"/>
<evidence type="ECO:0000313" key="2">
    <source>
        <dbReference type="EMBL" id="MCY1008528.1"/>
    </source>
</evidence>
<accession>A0A9X3EQZ9</accession>
<gene>
    <name evidence="2" type="ORF">OV079_23805</name>
</gene>
<dbReference type="Pfam" id="PF10123">
    <property type="entry name" value="Mu-like_Pro"/>
    <property type="match status" value="1"/>
</dbReference>
<dbReference type="Proteomes" id="UP001150924">
    <property type="component" value="Unassembled WGS sequence"/>
</dbReference>
<dbReference type="InterPro" id="IPR012106">
    <property type="entry name" value="Phage_Mu_Gp1"/>
</dbReference>
<name>A0A9X3EQZ9_9BACT</name>
<feature type="coiled-coil region" evidence="1">
    <location>
        <begin position="217"/>
        <end position="253"/>
    </location>
</feature>
<dbReference type="RefSeq" id="WP_267771145.1">
    <property type="nucleotide sequence ID" value="NZ_JAPNKE010000002.1"/>
</dbReference>
<evidence type="ECO:0000313" key="3">
    <source>
        <dbReference type="Proteomes" id="UP001150924"/>
    </source>
</evidence>
<comment type="caution">
    <text evidence="2">The sequence shown here is derived from an EMBL/GenBank/DDBJ whole genome shotgun (WGS) entry which is preliminary data.</text>
</comment>
<keyword evidence="1" id="KW-0175">Coiled coil</keyword>
<keyword evidence="3" id="KW-1185">Reference proteome</keyword>
<dbReference type="EMBL" id="JAPNKE010000002">
    <property type="protein sequence ID" value="MCY1008528.1"/>
    <property type="molecule type" value="Genomic_DNA"/>
</dbReference>
<organism evidence="2 3">
    <name type="scientific">Nannocystis pusilla</name>
    <dbReference type="NCBI Taxonomy" id="889268"/>
    <lineage>
        <taxon>Bacteria</taxon>
        <taxon>Pseudomonadati</taxon>
        <taxon>Myxococcota</taxon>
        <taxon>Polyangia</taxon>
        <taxon>Nannocystales</taxon>
        <taxon>Nannocystaceae</taxon>
        <taxon>Nannocystis</taxon>
    </lineage>
</organism>
<evidence type="ECO:0000256" key="1">
    <source>
        <dbReference type="SAM" id="Coils"/>
    </source>
</evidence>
<evidence type="ECO:0008006" key="4">
    <source>
        <dbReference type="Google" id="ProtNLM"/>
    </source>
</evidence>
<reference evidence="2" key="1">
    <citation type="submission" date="2022-11" db="EMBL/GenBank/DDBJ databases">
        <title>Minimal conservation of predation-associated metabolite biosynthetic gene clusters underscores biosynthetic potential of Myxococcota including descriptions for ten novel species: Archangium lansinium sp. nov., Myxococcus landrumus sp. nov., Nannocystis bai.</title>
        <authorList>
            <person name="Ahearne A."/>
            <person name="Stevens C."/>
            <person name="Phillips K."/>
        </authorList>
    </citation>
    <scope>NUCLEOTIDE SEQUENCE</scope>
    <source>
        <strain evidence="2">Na p29</strain>
    </source>
</reference>
<protein>
    <recommendedName>
        <fullName evidence="4">Mu-like prophage I protein</fullName>
    </recommendedName>
</protein>
<proteinExistence type="predicted"/>